<name>A0A2H1KFS6_9MICO</name>
<evidence type="ECO:0000313" key="2">
    <source>
        <dbReference type="Proteomes" id="UP000234333"/>
    </source>
</evidence>
<evidence type="ECO:0008006" key="3">
    <source>
        <dbReference type="Google" id="ProtNLM"/>
    </source>
</evidence>
<gene>
    <name evidence="1" type="ORF">BC102111_03260</name>
</gene>
<proteinExistence type="predicted"/>
<dbReference type="AlphaFoldDB" id="A0A2H1KFS6"/>
<reference evidence="1 2" key="1">
    <citation type="submission" date="2017-03" db="EMBL/GenBank/DDBJ databases">
        <authorList>
            <person name="Afonso C.L."/>
            <person name="Miller P.J."/>
            <person name="Scott M.A."/>
            <person name="Spackman E."/>
            <person name="Goraichik I."/>
            <person name="Dimitrov K.M."/>
            <person name="Suarez D.L."/>
            <person name="Swayne D.E."/>
        </authorList>
    </citation>
    <scope>NUCLEOTIDE SEQUENCE [LARGE SCALE GENOMIC DNA]</scope>
    <source>
        <strain evidence="1 2">CIP 102111</strain>
    </source>
</reference>
<dbReference type="Gene3D" id="3.40.50.720">
    <property type="entry name" value="NAD(P)-binding Rossmann-like Domain"/>
    <property type="match status" value="1"/>
</dbReference>
<dbReference type="Proteomes" id="UP000234333">
    <property type="component" value="Unassembled WGS sequence"/>
</dbReference>
<accession>A0A2H1KFS6</accession>
<sequence length="300" mass="32457">MLRICPSVPITWRGRGCLQFGVEDPVLIDGLLPAEASLIEDLRMGLASAQFHHRAQELGIDLARATSLISLLAEADVLIPSDSDTSAMAKGSKALSTARLFRRTPDETSEVLAARTVAVLGPLRSPVAHQLSLAGFAVSTASRVDESEALAHPIVVTTSHLVPDLHSATWLVDREIDHCQVVAGEFTVTLTGLVRPGRTPCTLCGCLSLRDADADWFDQYPRIRALQDRDELSDPLAAGVAATHIALVLRRALLEDAAEPMVRSVDLRTGFADEEELAFHPRCHCRAPVPRFGRPEEAAQ</sequence>
<protein>
    <recommendedName>
        <fullName evidence="3">Bacteriocin biosynthesis cyclodehydratase domain-containing protein</fullName>
    </recommendedName>
</protein>
<organism evidence="1 2">
    <name type="scientific">Brevibacterium casei CIP 102111</name>
    <dbReference type="NCBI Taxonomy" id="1255625"/>
    <lineage>
        <taxon>Bacteria</taxon>
        <taxon>Bacillati</taxon>
        <taxon>Actinomycetota</taxon>
        <taxon>Actinomycetes</taxon>
        <taxon>Micrococcales</taxon>
        <taxon>Brevibacteriaceae</taxon>
        <taxon>Brevibacterium</taxon>
    </lineage>
</organism>
<evidence type="ECO:0000313" key="1">
    <source>
        <dbReference type="EMBL" id="SMX98590.1"/>
    </source>
</evidence>
<dbReference type="EMBL" id="FXZC01000009">
    <property type="protein sequence ID" value="SMX98590.1"/>
    <property type="molecule type" value="Genomic_DNA"/>
</dbReference>